<dbReference type="GO" id="GO:0030170">
    <property type="term" value="F:pyridoxal phosphate binding"/>
    <property type="evidence" value="ECO:0007669"/>
    <property type="project" value="InterPro"/>
</dbReference>
<evidence type="ECO:0000256" key="8">
    <source>
        <dbReference type="ARBA" id="ARBA00023239"/>
    </source>
</evidence>
<dbReference type="InterPro" id="IPR029144">
    <property type="entry name" value="Thr_synth_N"/>
</dbReference>
<keyword evidence="6" id="KW-0791">Threonine biosynthesis</keyword>
<dbReference type="PANTHER" id="PTHR42690">
    <property type="entry name" value="THREONINE SYNTHASE FAMILY MEMBER"/>
    <property type="match status" value="1"/>
</dbReference>
<comment type="caution">
    <text evidence="12">The sequence shown here is derived from an EMBL/GenBank/DDBJ whole genome shotgun (WGS) entry which is preliminary data.</text>
</comment>
<gene>
    <name evidence="12" type="ORF">BS47DRAFT_1337891</name>
</gene>
<comment type="pathway">
    <text evidence="2">Amino-acid biosynthesis; L-threonine biosynthesis; L-threonine from L-aspartate: step 5/5.</text>
</comment>
<evidence type="ECO:0000313" key="12">
    <source>
        <dbReference type="EMBL" id="KAF9518764.1"/>
    </source>
</evidence>
<dbReference type="EC" id="4.2.3.1" evidence="4"/>
<dbReference type="Pfam" id="PF00291">
    <property type="entry name" value="PALP"/>
    <property type="match status" value="1"/>
</dbReference>
<dbReference type="FunFam" id="3.40.50.1100:FF:000024">
    <property type="entry name" value="Probable threonine synthase"/>
    <property type="match status" value="1"/>
</dbReference>
<dbReference type="GO" id="GO:0009088">
    <property type="term" value="P:threonine biosynthetic process"/>
    <property type="evidence" value="ECO:0007669"/>
    <property type="project" value="UniProtKB-KW"/>
</dbReference>
<evidence type="ECO:0000313" key="13">
    <source>
        <dbReference type="Proteomes" id="UP000886523"/>
    </source>
</evidence>
<evidence type="ECO:0000259" key="11">
    <source>
        <dbReference type="Pfam" id="PF14821"/>
    </source>
</evidence>
<dbReference type="InterPro" id="IPR000634">
    <property type="entry name" value="Ser/Thr_deHydtase_PyrdxlP-BS"/>
</dbReference>
<dbReference type="InterPro" id="IPR036052">
    <property type="entry name" value="TrpB-like_PALP_sf"/>
</dbReference>
<dbReference type="InterPro" id="IPR004450">
    <property type="entry name" value="Thr_synthase-like"/>
</dbReference>
<dbReference type="SUPFAM" id="SSF53686">
    <property type="entry name" value="Tryptophan synthase beta subunit-like PLP-dependent enzymes"/>
    <property type="match status" value="1"/>
</dbReference>
<evidence type="ECO:0000256" key="1">
    <source>
        <dbReference type="ARBA" id="ARBA00001933"/>
    </source>
</evidence>
<dbReference type="PANTHER" id="PTHR42690:SF1">
    <property type="entry name" value="THREONINE SYNTHASE-LIKE 2"/>
    <property type="match status" value="1"/>
</dbReference>
<evidence type="ECO:0000259" key="10">
    <source>
        <dbReference type="Pfam" id="PF00291"/>
    </source>
</evidence>
<dbReference type="Gene3D" id="3.40.50.1100">
    <property type="match status" value="2"/>
</dbReference>
<reference evidence="12" key="1">
    <citation type="journal article" date="2020" name="Nat. Commun.">
        <title>Large-scale genome sequencing of mycorrhizal fungi provides insights into the early evolution of symbiotic traits.</title>
        <authorList>
            <person name="Miyauchi S."/>
            <person name="Kiss E."/>
            <person name="Kuo A."/>
            <person name="Drula E."/>
            <person name="Kohler A."/>
            <person name="Sanchez-Garcia M."/>
            <person name="Morin E."/>
            <person name="Andreopoulos B."/>
            <person name="Barry K.W."/>
            <person name="Bonito G."/>
            <person name="Buee M."/>
            <person name="Carver A."/>
            <person name="Chen C."/>
            <person name="Cichocki N."/>
            <person name="Clum A."/>
            <person name="Culley D."/>
            <person name="Crous P.W."/>
            <person name="Fauchery L."/>
            <person name="Girlanda M."/>
            <person name="Hayes R.D."/>
            <person name="Keri Z."/>
            <person name="LaButti K."/>
            <person name="Lipzen A."/>
            <person name="Lombard V."/>
            <person name="Magnuson J."/>
            <person name="Maillard F."/>
            <person name="Murat C."/>
            <person name="Nolan M."/>
            <person name="Ohm R.A."/>
            <person name="Pangilinan J."/>
            <person name="Pereira M.F."/>
            <person name="Perotto S."/>
            <person name="Peter M."/>
            <person name="Pfister S."/>
            <person name="Riley R."/>
            <person name="Sitrit Y."/>
            <person name="Stielow J.B."/>
            <person name="Szollosi G."/>
            <person name="Zifcakova L."/>
            <person name="Stursova M."/>
            <person name="Spatafora J.W."/>
            <person name="Tedersoo L."/>
            <person name="Vaario L.M."/>
            <person name="Yamada A."/>
            <person name="Yan M."/>
            <person name="Wang P."/>
            <person name="Xu J."/>
            <person name="Bruns T."/>
            <person name="Baldrian P."/>
            <person name="Vilgalys R."/>
            <person name="Dunand C."/>
            <person name="Henrissat B."/>
            <person name="Grigoriev I.V."/>
            <person name="Hibbett D."/>
            <person name="Nagy L.G."/>
            <person name="Martin F.M."/>
        </authorList>
    </citation>
    <scope>NUCLEOTIDE SEQUENCE</scope>
    <source>
        <strain evidence="12">UP504</strain>
    </source>
</reference>
<dbReference type="InterPro" id="IPR001926">
    <property type="entry name" value="TrpB-like_PALP"/>
</dbReference>
<evidence type="ECO:0000256" key="5">
    <source>
        <dbReference type="ARBA" id="ARBA00022605"/>
    </source>
</evidence>
<comment type="cofactor">
    <cofactor evidence="1 9">
        <name>pyridoxal 5'-phosphate</name>
        <dbReference type="ChEBI" id="CHEBI:597326"/>
    </cofactor>
</comment>
<feature type="domain" description="Tryptophan synthase beta chain-like PALP" evidence="10">
    <location>
        <begin position="104"/>
        <end position="322"/>
    </location>
</feature>
<dbReference type="InterPro" id="IPR051166">
    <property type="entry name" value="Threonine_Synthase"/>
</dbReference>
<dbReference type="CDD" id="cd01560">
    <property type="entry name" value="Thr-synth_2"/>
    <property type="match status" value="1"/>
</dbReference>
<dbReference type="NCBIfam" id="TIGR00260">
    <property type="entry name" value="thrC"/>
    <property type="match status" value="1"/>
</dbReference>
<name>A0A9P6B6Q9_9AGAM</name>
<dbReference type="EMBL" id="MU128922">
    <property type="protein sequence ID" value="KAF9518764.1"/>
    <property type="molecule type" value="Genomic_DNA"/>
</dbReference>
<dbReference type="AlphaFoldDB" id="A0A9P6B6Q9"/>
<feature type="domain" description="Threonine synthase N-terminal" evidence="11">
    <location>
        <begin position="2"/>
        <end position="81"/>
    </location>
</feature>
<dbReference type="Gene3D" id="3.90.1380.10">
    <property type="entry name" value="Threonine synthase, N-terminal domain"/>
    <property type="match status" value="1"/>
</dbReference>
<evidence type="ECO:0000256" key="2">
    <source>
        <dbReference type="ARBA" id="ARBA00004979"/>
    </source>
</evidence>
<keyword evidence="8" id="KW-0456">Lyase</keyword>
<keyword evidence="7 9" id="KW-0663">Pyridoxal phosphate</keyword>
<dbReference type="InterPro" id="IPR037158">
    <property type="entry name" value="Thr_synth_N_sf"/>
</dbReference>
<accession>A0A9P6B6Q9</accession>
<dbReference type="Pfam" id="PF14821">
    <property type="entry name" value="Thr_synth_N"/>
    <property type="match status" value="1"/>
</dbReference>
<protein>
    <recommendedName>
        <fullName evidence="4">threonine synthase</fullName>
        <ecNumber evidence="4">4.2.3.1</ecNumber>
    </recommendedName>
</protein>
<proteinExistence type="inferred from homology"/>
<dbReference type="Pfam" id="PF24857">
    <property type="entry name" value="THR4_C"/>
    <property type="match status" value="1"/>
</dbReference>
<keyword evidence="13" id="KW-1185">Reference proteome</keyword>
<sequence>MRYVSTRGGEDSLSFEQAVLTGLAPNGGLYIPHTVPTLPPNWDSLWASYSFQDLSHAILSLYIPESEISSTDLRDLVNKSYATFRHPEVAPLNPIKDKEFVLELWHGPTFAFKDVALQFLGNLFEFFLQRKNEGKSGSYRETLTVLGATSGDTGSAAIYGLRSKADVDIFILHPKNRVSPIQEAQMTTITDSNVHNIAVKATFDDCQDIVKSLFADKAFNEKYHLGAVNSINWARILAQMVYYFLAYFHVKKQLEKIDSDATIQFVVPTGNFGDVLAGWYAKRMGLPAERLVVATNSNDILARFWASGRYEKPPASTSTVTGGVLETLSPAMDILVSSNFERLLWYLAYDSLAGSLSSDDGERRRVACKTVKGWMDNVKADGRAVVSEEVLALARKDFVAEKVDDAQTIETIQAYYKAENGFSDASYIADPHTAVGLTAARRLAGNNPPSVQQVILSTAHPAKFSEAVTRALAPLSASFNFEREVMPEEFQGLLQKERKVIDIEKPEVGLVKDAIVKALVASGKVFSEASGV</sequence>
<dbReference type="FunFam" id="3.90.1380.10:FF:000003">
    <property type="entry name" value="THR4p Threonine synthase"/>
    <property type="match status" value="1"/>
</dbReference>
<evidence type="ECO:0000256" key="9">
    <source>
        <dbReference type="PIRSR" id="PIRSR604450-51"/>
    </source>
</evidence>
<evidence type="ECO:0000256" key="6">
    <source>
        <dbReference type="ARBA" id="ARBA00022697"/>
    </source>
</evidence>
<keyword evidence="5" id="KW-0028">Amino-acid biosynthesis</keyword>
<organism evidence="12 13">
    <name type="scientific">Hydnum rufescens UP504</name>
    <dbReference type="NCBI Taxonomy" id="1448309"/>
    <lineage>
        <taxon>Eukaryota</taxon>
        <taxon>Fungi</taxon>
        <taxon>Dikarya</taxon>
        <taxon>Basidiomycota</taxon>
        <taxon>Agaricomycotina</taxon>
        <taxon>Agaricomycetes</taxon>
        <taxon>Cantharellales</taxon>
        <taxon>Hydnaceae</taxon>
        <taxon>Hydnum</taxon>
    </lineage>
</organism>
<dbReference type="OrthoDB" id="5203861at2759"/>
<dbReference type="Proteomes" id="UP000886523">
    <property type="component" value="Unassembled WGS sequence"/>
</dbReference>
<evidence type="ECO:0000256" key="7">
    <source>
        <dbReference type="ARBA" id="ARBA00022898"/>
    </source>
</evidence>
<dbReference type="PROSITE" id="PS00165">
    <property type="entry name" value="DEHYDRATASE_SER_THR"/>
    <property type="match status" value="1"/>
</dbReference>
<evidence type="ECO:0000256" key="3">
    <source>
        <dbReference type="ARBA" id="ARBA00005517"/>
    </source>
</evidence>
<dbReference type="GO" id="GO:0004795">
    <property type="term" value="F:threonine synthase activity"/>
    <property type="evidence" value="ECO:0007669"/>
    <property type="project" value="UniProtKB-EC"/>
</dbReference>
<comment type="similarity">
    <text evidence="3">Belongs to the threonine synthase family.</text>
</comment>
<evidence type="ECO:0000256" key="4">
    <source>
        <dbReference type="ARBA" id="ARBA00013028"/>
    </source>
</evidence>
<feature type="modified residue" description="N6-(pyridoxal phosphate)lysine" evidence="9">
    <location>
        <position position="113"/>
    </location>
</feature>